<gene>
    <name evidence="2" type="ORF">HIM_05185</name>
</gene>
<evidence type="ECO:0000313" key="2">
    <source>
        <dbReference type="EMBL" id="KJZ75489.1"/>
    </source>
</evidence>
<sequence length="52" mass="5531">MRLSFYLNALMLLGIASAAPGTQNDANDIVARDPSATAKKSEPTGHNFLHFG</sequence>
<feature type="signal peptide" evidence="1">
    <location>
        <begin position="1"/>
        <end position="18"/>
    </location>
</feature>
<accession>A0A0F8A5K5</accession>
<dbReference type="Proteomes" id="UP000054481">
    <property type="component" value="Unassembled WGS sequence"/>
</dbReference>
<dbReference type="AlphaFoldDB" id="A0A0F8A5K5"/>
<dbReference type="EMBL" id="KQ030517">
    <property type="protein sequence ID" value="KJZ75489.1"/>
    <property type="molecule type" value="Genomic_DNA"/>
</dbReference>
<protein>
    <submittedName>
        <fullName evidence="2">Uncharacterized protein</fullName>
    </submittedName>
</protein>
<name>A0A0F8A5K5_9HYPO</name>
<feature type="chain" id="PRO_5002526498" evidence="1">
    <location>
        <begin position="19"/>
        <end position="52"/>
    </location>
</feature>
<evidence type="ECO:0000313" key="3">
    <source>
        <dbReference type="Proteomes" id="UP000054481"/>
    </source>
</evidence>
<proteinExistence type="predicted"/>
<organism evidence="2 3">
    <name type="scientific">Hirsutella minnesotensis 3608</name>
    <dbReference type="NCBI Taxonomy" id="1043627"/>
    <lineage>
        <taxon>Eukaryota</taxon>
        <taxon>Fungi</taxon>
        <taxon>Dikarya</taxon>
        <taxon>Ascomycota</taxon>
        <taxon>Pezizomycotina</taxon>
        <taxon>Sordariomycetes</taxon>
        <taxon>Hypocreomycetidae</taxon>
        <taxon>Hypocreales</taxon>
        <taxon>Ophiocordycipitaceae</taxon>
        <taxon>Hirsutella</taxon>
    </lineage>
</organism>
<reference evidence="2 3" key="1">
    <citation type="journal article" date="2014" name="Genome Biol. Evol.">
        <title>Comparative genomics and transcriptomics analyses reveal divergent lifestyle features of nematode endoparasitic fungus Hirsutella minnesotensis.</title>
        <authorList>
            <person name="Lai Y."/>
            <person name="Liu K."/>
            <person name="Zhang X."/>
            <person name="Zhang X."/>
            <person name="Li K."/>
            <person name="Wang N."/>
            <person name="Shu C."/>
            <person name="Wu Y."/>
            <person name="Wang C."/>
            <person name="Bushley K.E."/>
            <person name="Xiang M."/>
            <person name="Liu X."/>
        </authorList>
    </citation>
    <scope>NUCLEOTIDE SEQUENCE [LARGE SCALE GENOMIC DNA]</scope>
    <source>
        <strain evidence="2 3">3608</strain>
    </source>
</reference>
<keyword evidence="3" id="KW-1185">Reference proteome</keyword>
<evidence type="ECO:0000256" key="1">
    <source>
        <dbReference type="SAM" id="SignalP"/>
    </source>
</evidence>
<keyword evidence="1" id="KW-0732">Signal</keyword>